<dbReference type="EMBL" id="JARYMX010000005">
    <property type="protein sequence ID" value="KAJ9548572.1"/>
    <property type="molecule type" value="Genomic_DNA"/>
</dbReference>
<reference evidence="1" key="1">
    <citation type="submission" date="2023-03" db="EMBL/GenBank/DDBJ databases">
        <title>Chromosome-scale reference genome and RAD-based genetic map of yellow starthistle (Centaurea solstitialis) reveal putative structural variation and QTLs associated with invader traits.</title>
        <authorList>
            <person name="Reatini B."/>
            <person name="Cang F.A."/>
            <person name="Jiang Q."/>
            <person name="Mckibben M.T.W."/>
            <person name="Barker M.S."/>
            <person name="Rieseberg L.H."/>
            <person name="Dlugosch K.M."/>
        </authorList>
    </citation>
    <scope>NUCLEOTIDE SEQUENCE</scope>
    <source>
        <strain evidence="1">CAN-66</strain>
        <tissue evidence="1">Leaf</tissue>
    </source>
</reference>
<accession>A0AA38W4L3</accession>
<keyword evidence="2" id="KW-1185">Reference proteome</keyword>
<gene>
    <name evidence="1" type="ORF">OSB04_021115</name>
</gene>
<dbReference type="Proteomes" id="UP001172457">
    <property type="component" value="Chromosome 5"/>
</dbReference>
<organism evidence="1 2">
    <name type="scientific">Centaurea solstitialis</name>
    <name type="common">yellow star-thistle</name>
    <dbReference type="NCBI Taxonomy" id="347529"/>
    <lineage>
        <taxon>Eukaryota</taxon>
        <taxon>Viridiplantae</taxon>
        <taxon>Streptophyta</taxon>
        <taxon>Embryophyta</taxon>
        <taxon>Tracheophyta</taxon>
        <taxon>Spermatophyta</taxon>
        <taxon>Magnoliopsida</taxon>
        <taxon>eudicotyledons</taxon>
        <taxon>Gunneridae</taxon>
        <taxon>Pentapetalae</taxon>
        <taxon>asterids</taxon>
        <taxon>campanulids</taxon>
        <taxon>Asterales</taxon>
        <taxon>Asteraceae</taxon>
        <taxon>Carduoideae</taxon>
        <taxon>Cardueae</taxon>
        <taxon>Centaureinae</taxon>
        <taxon>Centaurea</taxon>
    </lineage>
</organism>
<protein>
    <submittedName>
        <fullName evidence="1">Uncharacterized protein</fullName>
    </submittedName>
</protein>
<name>A0AA38W4L3_9ASTR</name>
<comment type="caution">
    <text evidence="1">The sequence shown here is derived from an EMBL/GenBank/DDBJ whole genome shotgun (WGS) entry which is preliminary data.</text>
</comment>
<sequence length="130" mass="14347">MKFKDQKTLLLSKSGDDDDEWNVSSPMTKKGVYAAISYMACAGVECLQSVNKDKLGNTMSYDHLEGFGMPLGSSATELQKGRGRRWKRKSKSLAGDLTKSLTGDGGVWSVTYSFRSNIPQLKSNSIHLEF</sequence>
<evidence type="ECO:0000313" key="1">
    <source>
        <dbReference type="EMBL" id="KAJ9548572.1"/>
    </source>
</evidence>
<dbReference type="AlphaFoldDB" id="A0AA38W4L3"/>
<evidence type="ECO:0000313" key="2">
    <source>
        <dbReference type="Proteomes" id="UP001172457"/>
    </source>
</evidence>
<proteinExistence type="predicted"/>